<protein>
    <submittedName>
        <fullName evidence="4">Putative periplasmic serine endoprotease DegP-like</fullName>
        <ecNumber evidence="4">3.4.21.107</ecNumber>
    </submittedName>
</protein>
<dbReference type="InterPro" id="IPR051201">
    <property type="entry name" value="Chloro_Bact_Ser_Proteases"/>
</dbReference>
<dbReference type="PRINTS" id="PR00834">
    <property type="entry name" value="PROTEASES2C"/>
</dbReference>
<dbReference type="PANTHER" id="PTHR43343">
    <property type="entry name" value="PEPTIDASE S12"/>
    <property type="match status" value="1"/>
</dbReference>
<dbReference type="Pfam" id="PF13365">
    <property type="entry name" value="Trypsin_2"/>
    <property type="match status" value="1"/>
</dbReference>
<dbReference type="Gene3D" id="2.40.10.10">
    <property type="entry name" value="Trypsin-like serine proteases"/>
    <property type="match status" value="2"/>
</dbReference>
<dbReference type="EC" id="3.4.21.107" evidence="4"/>
<sequence length="383" mass="42953">MKKYLFRIVLILIVLFILSNISFSQADLVSLVKKVKPTIVAIYTFNNQGQSLMQGSGFFINNQGDVITNWHVIESAHSAVVKTFEGNSYLVKEALGGSKESDLALLSVDIRNDSVQGLPISHSTPEIGERVLVMGNPLALEFSVSDGIIAAIRNIPEYSNGEVIQITAPISPGSSGSPVMNMQGEVIAIAFYVYFHGENLNFAIPSQRVIDIINNKRPNPISLAQLSAVDFKIFEDSSHRFFVSYPSNWEPVTQNYQNQIINGFLAPTDSQNDSFRENLNVIVETYQSPVQLADYYQWNINQLKAFPDIQFLGNYDGFVSGVPSKILIYSRSQSGKNLTFSQVYLVQGNKGYILTFTAESNRYQVYQPIFQQMMDRFRLNTNF</sequence>
<dbReference type="InterPro" id="IPR009003">
    <property type="entry name" value="Peptidase_S1_PA"/>
</dbReference>
<evidence type="ECO:0000313" key="4">
    <source>
        <dbReference type="EMBL" id="OQA54010.1"/>
    </source>
</evidence>
<dbReference type="GO" id="GO:0004252">
    <property type="term" value="F:serine-type endopeptidase activity"/>
    <property type="evidence" value="ECO:0007669"/>
    <property type="project" value="InterPro"/>
</dbReference>
<evidence type="ECO:0000256" key="3">
    <source>
        <dbReference type="ARBA" id="ARBA00022801"/>
    </source>
</evidence>
<evidence type="ECO:0000256" key="2">
    <source>
        <dbReference type="ARBA" id="ARBA00022670"/>
    </source>
</evidence>
<dbReference type="AlphaFoldDB" id="A0A1V5SHH1"/>
<keyword evidence="2 4" id="KW-0645">Protease</keyword>
<accession>A0A1V5SHH1</accession>
<dbReference type="InterPro" id="IPR043504">
    <property type="entry name" value="Peptidase_S1_PA_chymotrypsin"/>
</dbReference>
<comment type="similarity">
    <text evidence="1">Belongs to the peptidase S1C family.</text>
</comment>
<dbReference type="PANTHER" id="PTHR43343:SF3">
    <property type="entry name" value="PROTEASE DO-LIKE 8, CHLOROPLASTIC"/>
    <property type="match status" value="1"/>
</dbReference>
<comment type="caution">
    <text evidence="4">The sequence shown here is derived from an EMBL/GenBank/DDBJ whole genome shotgun (WGS) entry which is preliminary data.</text>
</comment>
<dbReference type="GO" id="GO:0006508">
    <property type="term" value="P:proteolysis"/>
    <property type="evidence" value="ECO:0007669"/>
    <property type="project" value="UniProtKB-KW"/>
</dbReference>
<evidence type="ECO:0000256" key="1">
    <source>
        <dbReference type="ARBA" id="ARBA00010541"/>
    </source>
</evidence>
<keyword evidence="3 4" id="KW-0378">Hydrolase</keyword>
<dbReference type="InterPro" id="IPR001940">
    <property type="entry name" value="Peptidase_S1C"/>
</dbReference>
<name>A0A1V5SHH1_9BACT</name>
<dbReference type="Proteomes" id="UP000485569">
    <property type="component" value="Unassembled WGS sequence"/>
</dbReference>
<organism evidence="4">
    <name type="scientific">Candidatus Atribacter allofermentans</name>
    <dbReference type="NCBI Taxonomy" id="1852833"/>
    <lineage>
        <taxon>Bacteria</taxon>
        <taxon>Pseudomonadati</taxon>
        <taxon>Atribacterota</taxon>
        <taxon>Atribacteria</taxon>
        <taxon>Atribacterales</taxon>
        <taxon>Atribacteraceae</taxon>
        <taxon>Atribacter</taxon>
    </lineage>
</organism>
<dbReference type="EMBL" id="MWBQ01000231">
    <property type="protein sequence ID" value="OQA54010.1"/>
    <property type="molecule type" value="Genomic_DNA"/>
</dbReference>
<reference evidence="4" key="1">
    <citation type="submission" date="2017-02" db="EMBL/GenBank/DDBJ databases">
        <title>Delving into the versatile metabolic prowess of the omnipresent phylum Bacteroidetes.</title>
        <authorList>
            <person name="Nobu M.K."/>
            <person name="Mei R."/>
            <person name="Narihiro T."/>
            <person name="Kuroda K."/>
            <person name="Liu W.-T."/>
        </authorList>
    </citation>
    <scope>NUCLEOTIDE SEQUENCE</scope>
    <source>
        <strain evidence="4">ADurb.Bin276</strain>
    </source>
</reference>
<proteinExistence type="inferred from homology"/>
<gene>
    <name evidence="4" type="primary">mucD_2</name>
    <name evidence="4" type="ORF">BWY41_02285</name>
</gene>
<dbReference type="Gene3D" id="3.40.1000.10">
    <property type="entry name" value="Mog1/PsbP, alpha/beta/alpha sandwich"/>
    <property type="match status" value="1"/>
</dbReference>
<dbReference type="SUPFAM" id="SSF50494">
    <property type="entry name" value="Trypsin-like serine proteases"/>
    <property type="match status" value="1"/>
</dbReference>